<dbReference type="RefSeq" id="WP_155176244.1">
    <property type="nucleotide sequence ID" value="NZ_BAAAFL010000053.1"/>
</dbReference>
<dbReference type="PROSITE" id="PS51118">
    <property type="entry name" value="HTH_HXLR"/>
    <property type="match status" value="1"/>
</dbReference>
<evidence type="ECO:0000256" key="3">
    <source>
        <dbReference type="ARBA" id="ARBA00023163"/>
    </source>
</evidence>
<keyword evidence="3" id="KW-0804">Transcription</keyword>
<evidence type="ECO:0000313" key="5">
    <source>
        <dbReference type="EMBL" id="MTI28577.1"/>
    </source>
</evidence>
<keyword evidence="2" id="KW-0238">DNA-binding</keyword>
<organism evidence="5 6">
    <name type="scientific">Fulvivirga kasyanovii</name>
    <dbReference type="NCBI Taxonomy" id="396812"/>
    <lineage>
        <taxon>Bacteria</taxon>
        <taxon>Pseudomonadati</taxon>
        <taxon>Bacteroidota</taxon>
        <taxon>Cytophagia</taxon>
        <taxon>Cytophagales</taxon>
        <taxon>Fulvivirgaceae</taxon>
        <taxon>Fulvivirga</taxon>
    </lineage>
</organism>
<comment type="caution">
    <text evidence="5">The sequence shown here is derived from an EMBL/GenBank/DDBJ whole genome shotgun (WGS) entry which is preliminary data.</text>
</comment>
<dbReference type="EMBL" id="SMLW01000667">
    <property type="protein sequence ID" value="MTI28577.1"/>
    <property type="molecule type" value="Genomic_DNA"/>
</dbReference>
<sequence length="107" mass="12027">MGSYNRKTPQKNDCPMERAVNAISGKWKLAILCELNRGTCRLKDLEEYNPEASKRALTQQLGELVEDGFIAKKDFDVYPKKVEYSLTPLGKEMMGVVNALGKVGEKM</sequence>
<evidence type="ECO:0000313" key="6">
    <source>
        <dbReference type="Proteomes" id="UP000798808"/>
    </source>
</evidence>
<gene>
    <name evidence="5" type="ORF">E1163_26705</name>
</gene>
<dbReference type="SUPFAM" id="SSF46785">
    <property type="entry name" value="Winged helix' DNA-binding domain"/>
    <property type="match status" value="1"/>
</dbReference>
<keyword evidence="1" id="KW-0805">Transcription regulation</keyword>
<dbReference type="InterPro" id="IPR036390">
    <property type="entry name" value="WH_DNA-bd_sf"/>
</dbReference>
<reference evidence="5 6" key="1">
    <citation type="submission" date="2019-02" db="EMBL/GenBank/DDBJ databases">
        <authorList>
            <person name="Goldberg S.R."/>
            <person name="Haltli B.A."/>
            <person name="Correa H."/>
            <person name="Russell K.G."/>
        </authorList>
    </citation>
    <scope>NUCLEOTIDE SEQUENCE [LARGE SCALE GENOMIC DNA]</scope>
    <source>
        <strain evidence="5 6">JCM 16186</strain>
    </source>
</reference>
<dbReference type="InterPro" id="IPR002577">
    <property type="entry name" value="HTH_HxlR"/>
</dbReference>
<evidence type="ECO:0000256" key="1">
    <source>
        <dbReference type="ARBA" id="ARBA00023015"/>
    </source>
</evidence>
<evidence type="ECO:0000259" key="4">
    <source>
        <dbReference type="PROSITE" id="PS51118"/>
    </source>
</evidence>
<evidence type="ECO:0000256" key="2">
    <source>
        <dbReference type="ARBA" id="ARBA00023125"/>
    </source>
</evidence>
<dbReference type="PANTHER" id="PTHR33204">
    <property type="entry name" value="TRANSCRIPTIONAL REGULATOR, MARR FAMILY"/>
    <property type="match status" value="1"/>
</dbReference>
<dbReference type="InterPro" id="IPR036388">
    <property type="entry name" value="WH-like_DNA-bd_sf"/>
</dbReference>
<name>A0ABW9RWJ9_9BACT</name>
<protein>
    <submittedName>
        <fullName evidence="5">Transcriptional regulator</fullName>
    </submittedName>
</protein>
<keyword evidence="6" id="KW-1185">Reference proteome</keyword>
<dbReference type="Pfam" id="PF01638">
    <property type="entry name" value="HxlR"/>
    <property type="match status" value="1"/>
</dbReference>
<dbReference type="Proteomes" id="UP000798808">
    <property type="component" value="Unassembled WGS sequence"/>
</dbReference>
<dbReference type="Gene3D" id="1.10.10.10">
    <property type="entry name" value="Winged helix-like DNA-binding domain superfamily/Winged helix DNA-binding domain"/>
    <property type="match status" value="1"/>
</dbReference>
<feature type="domain" description="HTH hxlR-type" evidence="4">
    <location>
        <begin position="14"/>
        <end position="107"/>
    </location>
</feature>
<proteinExistence type="predicted"/>
<accession>A0ABW9RWJ9</accession>